<feature type="region of interest" description="Disordered" evidence="1">
    <location>
        <begin position="1"/>
        <end position="22"/>
    </location>
</feature>
<evidence type="ECO:0000313" key="3">
    <source>
        <dbReference type="EMBL" id="MEU0708455.1"/>
    </source>
</evidence>
<dbReference type="Proteomes" id="UP001550378">
    <property type="component" value="Unassembled WGS sequence"/>
</dbReference>
<reference evidence="3 4" key="1">
    <citation type="submission" date="2024-06" db="EMBL/GenBank/DDBJ databases">
        <title>The Natural Products Discovery Center: Release of the First 8490 Sequenced Strains for Exploring Actinobacteria Biosynthetic Diversity.</title>
        <authorList>
            <person name="Kalkreuter E."/>
            <person name="Kautsar S.A."/>
            <person name="Yang D."/>
            <person name="Bader C.D."/>
            <person name="Teijaro C.N."/>
            <person name="Fluegel L."/>
            <person name="Davis C.M."/>
            <person name="Simpson J.R."/>
            <person name="Lauterbach L."/>
            <person name="Steele A.D."/>
            <person name="Gui C."/>
            <person name="Meng S."/>
            <person name="Li G."/>
            <person name="Viehrig K."/>
            <person name="Ye F."/>
            <person name="Su P."/>
            <person name="Kiefer A.F."/>
            <person name="Nichols A."/>
            <person name="Cepeda A.J."/>
            <person name="Yan W."/>
            <person name="Fan B."/>
            <person name="Jiang Y."/>
            <person name="Adhikari A."/>
            <person name="Zheng C.-J."/>
            <person name="Schuster L."/>
            <person name="Cowan T.M."/>
            <person name="Smanski M.J."/>
            <person name="Chevrette M.G."/>
            <person name="De Carvalho L.P.S."/>
            <person name="Shen B."/>
        </authorList>
    </citation>
    <scope>NUCLEOTIDE SEQUENCE [LARGE SCALE GENOMIC DNA]</scope>
    <source>
        <strain evidence="3 4">NPDC006337</strain>
    </source>
</reference>
<accession>A0ABV2W4H9</accession>
<sequence>MQPQRPSTFAPASTSDQQPGTRSRTIVLSLVAGLVLGAGGMGAAWAMNADSNAVAGGTPAADARAACEALDGFDPEKYTAKGPAGEVALNRYAAAGALSASAAAADAKYKELAQTIRRSQDRHAQVFEFDATVKRDLDQAREICRAL</sequence>
<evidence type="ECO:0008006" key="5">
    <source>
        <dbReference type="Google" id="ProtNLM"/>
    </source>
</evidence>
<protein>
    <recommendedName>
        <fullName evidence="5">Secreted protein</fullName>
    </recommendedName>
</protein>
<evidence type="ECO:0000256" key="2">
    <source>
        <dbReference type="SAM" id="Phobius"/>
    </source>
</evidence>
<keyword evidence="2" id="KW-0472">Membrane</keyword>
<proteinExistence type="predicted"/>
<gene>
    <name evidence="3" type="ORF">ABZ508_13970</name>
</gene>
<keyword evidence="4" id="KW-1185">Reference proteome</keyword>
<keyword evidence="2" id="KW-1133">Transmembrane helix</keyword>
<evidence type="ECO:0000256" key="1">
    <source>
        <dbReference type="SAM" id="MobiDB-lite"/>
    </source>
</evidence>
<keyword evidence="2" id="KW-0812">Transmembrane</keyword>
<name>A0ABV2W4H9_9ACTN</name>
<dbReference type="RefSeq" id="WP_359654049.1">
    <property type="nucleotide sequence ID" value="NZ_JBEXZO010000033.1"/>
</dbReference>
<comment type="caution">
    <text evidence="3">The sequence shown here is derived from an EMBL/GenBank/DDBJ whole genome shotgun (WGS) entry which is preliminary data.</text>
</comment>
<feature type="transmembrane region" description="Helical" evidence="2">
    <location>
        <begin position="26"/>
        <end position="47"/>
    </location>
</feature>
<dbReference type="EMBL" id="JBEXZR010000010">
    <property type="protein sequence ID" value="MEU0708455.1"/>
    <property type="molecule type" value="Genomic_DNA"/>
</dbReference>
<evidence type="ECO:0000313" key="4">
    <source>
        <dbReference type="Proteomes" id="UP001550378"/>
    </source>
</evidence>
<organism evidence="3 4">
    <name type="scientific">Streptomyces lavendulocolor</name>
    <dbReference type="NCBI Taxonomy" id="67316"/>
    <lineage>
        <taxon>Bacteria</taxon>
        <taxon>Bacillati</taxon>
        <taxon>Actinomycetota</taxon>
        <taxon>Actinomycetes</taxon>
        <taxon>Kitasatosporales</taxon>
        <taxon>Streptomycetaceae</taxon>
        <taxon>Streptomyces</taxon>
    </lineage>
</organism>